<evidence type="ECO:0000313" key="3">
    <source>
        <dbReference type="EMBL" id="TFK22312.1"/>
    </source>
</evidence>
<reference evidence="3 4" key="1">
    <citation type="journal article" date="2019" name="Nat. Ecol. Evol.">
        <title>Megaphylogeny resolves global patterns of mushroom evolution.</title>
        <authorList>
            <person name="Varga T."/>
            <person name="Krizsan K."/>
            <person name="Foldi C."/>
            <person name="Dima B."/>
            <person name="Sanchez-Garcia M."/>
            <person name="Sanchez-Ramirez S."/>
            <person name="Szollosi G.J."/>
            <person name="Szarkandi J.G."/>
            <person name="Papp V."/>
            <person name="Albert L."/>
            <person name="Andreopoulos W."/>
            <person name="Angelini C."/>
            <person name="Antonin V."/>
            <person name="Barry K.W."/>
            <person name="Bougher N.L."/>
            <person name="Buchanan P."/>
            <person name="Buyck B."/>
            <person name="Bense V."/>
            <person name="Catcheside P."/>
            <person name="Chovatia M."/>
            <person name="Cooper J."/>
            <person name="Damon W."/>
            <person name="Desjardin D."/>
            <person name="Finy P."/>
            <person name="Geml J."/>
            <person name="Haridas S."/>
            <person name="Hughes K."/>
            <person name="Justo A."/>
            <person name="Karasinski D."/>
            <person name="Kautmanova I."/>
            <person name="Kiss B."/>
            <person name="Kocsube S."/>
            <person name="Kotiranta H."/>
            <person name="LaButti K.M."/>
            <person name="Lechner B.E."/>
            <person name="Liimatainen K."/>
            <person name="Lipzen A."/>
            <person name="Lukacs Z."/>
            <person name="Mihaltcheva S."/>
            <person name="Morgado L.N."/>
            <person name="Niskanen T."/>
            <person name="Noordeloos M.E."/>
            <person name="Ohm R.A."/>
            <person name="Ortiz-Santana B."/>
            <person name="Ovrebo C."/>
            <person name="Racz N."/>
            <person name="Riley R."/>
            <person name="Savchenko A."/>
            <person name="Shiryaev A."/>
            <person name="Soop K."/>
            <person name="Spirin V."/>
            <person name="Szebenyi C."/>
            <person name="Tomsovsky M."/>
            <person name="Tulloss R.E."/>
            <person name="Uehling J."/>
            <person name="Grigoriev I.V."/>
            <person name="Vagvolgyi C."/>
            <person name="Papp T."/>
            <person name="Martin F.M."/>
            <person name="Miettinen O."/>
            <person name="Hibbett D.S."/>
            <person name="Nagy L.G."/>
        </authorList>
    </citation>
    <scope>NUCLEOTIDE SEQUENCE [LARGE SCALE GENOMIC DNA]</scope>
    <source>
        <strain evidence="3 4">CBS 121175</strain>
    </source>
</reference>
<evidence type="ECO:0000313" key="4">
    <source>
        <dbReference type="Proteomes" id="UP000307440"/>
    </source>
</evidence>
<feature type="transmembrane region" description="Helical" evidence="2">
    <location>
        <begin position="109"/>
        <end position="131"/>
    </location>
</feature>
<evidence type="ECO:0000256" key="2">
    <source>
        <dbReference type="SAM" id="Phobius"/>
    </source>
</evidence>
<feature type="transmembrane region" description="Helical" evidence="2">
    <location>
        <begin position="266"/>
        <end position="290"/>
    </location>
</feature>
<evidence type="ECO:0000256" key="1">
    <source>
        <dbReference type="SAM" id="MobiDB-lite"/>
    </source>
</evidence>
<feature type="transmembrane region" description="Helical" evidence="2">
    <location>
        <begin position="59"/>
        <end position="80"/>
    </location>
</feature>
<organism evidence="3 4">
    <name type="scientific">Coprinopsis marcescibilis</name>
    <name type="common">Agaric fungus</name>
    <name type="synonym">Psathyrella marcescibilis</name>
    <dbReference type="NCBI Taxonomy" id="230819"/>
    <lineage>
        <taxon>Eukaryota</taxon>
        <taxon>Fungi</taxon>
        <taxon>Dikarya</taxon>
        <taxon>Basidiomycota</taxon>
        <taxon>Agaricomycotina</taxon>
        <taxon>Agaricomycetes</taxon>
        <taxon>Agaricomycetidae</taxon>
        <taxon>Agaricales</taxon>
        <taxon>Agaricineae</taxon>
        <taxon>Psathyrellaceae</taxon>
        <taxon>Coprinopsis</taxon>
    </lineage>
</organism>
<keyword evidence="2" id="KW-0812">Transmembrane</keyword>
<feature type="transmembrane region" description="Helical" evidence="2">
    <location>
        <begin position="222"/>
        <end position="246"/>
    </location>
</feature>
<feature type="compositionally biased region" description="Basic and acidic residues" evidence="1">
    <location>
        <begin position="321"/>
        <end position="331"/>
    </location>
</feature>
<feature type="region of interest" description="Disordered" evidence="1">
    <location>
        <begin position="313"/>
        <end position="355"/>
    </location>
</feature>
<name>A0A5C3KPN5_COPMA</name>
<keyword evidence="4" id="KW-1185">Reference proteome</keyword>
<feature type="transmembrane region" description="Helical" evidence="2">
    <location>
        <begin position="182"/>
        <end position="201"/>
    </location>
</feature>
<keyword evidence="2" id="KW-1133">Transmembrane helix</keyword>
<proteinExistence type="predicted"/>
<protein>
    <recommendedName>
        <fullName evidence="5">G-protein coupled receptors family 1 profile domain-containing protein</fullName>
    </recommendedName>
</protein>
<accession>A0A5C3KPN5</accession>
<dbReference type="OrthoDB" id="3351617at2759"/>
<feature type="transmembrane region" description="Helical" evidence="2">
    <location>
        <begin position="138"/>
        <end position="162"/>
    </location>
</feature>
<dbReference type="EMBL" id="ML210244">
    <property type="protein sequence ID" value="TFK22312.1"/>
    <property type="molecule type" value="Genomic_DNA"/>
</dbReference>
<feature type="transmembrane region" description="Helical" evidence="2">
    <location>
        <begin position="22"/>
        <end position="47"/>
    </location>
</feature>
<gene>
    <name evidence="3" type="ORF">FA15DRAFT_695825</name>
</gene>
<evidence type="ECO:0008006" key="5">
    <source>
        <dbReference type="Google" id="ProtNLM"/>
    </source>
</evidence>
<dbReference type="Proteomes" id="UP000307440">
    <property type="component" value="Unassembled WGS sequence"/>
</dbReference>
<sequence length="355" mass="39254">MSPVWTEEYVNQYGLVSAKSEYASYIITMTTIGIQLFMNGYALIIFFETPSERRQGRSLYLITGWLIFLAYTLGACVDFLRSFEILMKTSHGQTYMQIRDSTNLWMDSLGYICRTLVFLMGDGLLLFRCYLVLSVDWLWILALPVVMYLSVTALGICTAVLNARYSDPTPQTTSMVGLSWDIMTFATNVLITSMLCYRLLASHRDLAKSMPEAGKRLAVYRTAVRILVEAALPLAIVGIINAAIAIVPFATRNGNITGYVGNTKALAGAVKCVALIYYALQALAPQIIIFRVTTGRSWTKTDKSSAEALSRSLAFGGSQPEESHISGRLTRDDEEIAEECRPDPATSCNVGLKAE</sequence>
<dbReference type="AlphaFoldDB" id="A0A5C3KPN5"/>
<keyword evidence="2" id="KW-0472">Membrane</keyword>